<dbReference type="WBParaSite" id="HCON_00167435-00001">
    <property type="protein sequence ID" value="HCON_00167435-00001"/>
    <property type="gene ID" value="HCON_00167435"/>
</dbReference>
<dbReference type="OrthoDB" id="10262769at2759"/>
<name>A0A7I4Z3N9_HAECO</name>
<evidence type="ECO:0000313" key="2">
    <source>
        <dbReference type="Proteomes" id="UP000025227"/>
    </source>
</evidence>
<evidence type="ECO:0000259" key="1">
    <source>
        <dbReference type="Pfam" id="PF13325"/>
    </source>
</evidence>
<dbReference type="Pfam" id="PF13325">
    <property type="entry name" value="MCRS_N"/>
    <property type="match status" value="1"/>
</dbReference>
<organism evidence="2 3">
    <name type="scientific">Haemonchus contortus</name>
    <name type="common">Barber pole worm</name>
    <dbReference type="NCBI Taxonomy" id="6289"/>
    <lineage>
        <taxon>Eukaryota</taxon>
        <taxon>Metazoa</taxon>
        <taxon>Ecdysozoa</taxon>
        <taxon>Nematoda</taxon>
        <taxon>Chromadorea</taxon>
        <taxon>Rhabditida</taxon>
        <taxon>Rhabditina</taxon>
        <taxon>Rhabditomorpha</taxon>
        <taxon>Strongyloidea</taxon>
        <taxon>Trichostrongylidae</taxon>
        <taxon>Haemonchus</taxon>
    </lineage>
</organism>
<reference evidence="3" key="1">
    <citation type="submission" date="2020-12" db="UniProtKB">
        <authorList>
            <consortium name="WormBaseParasite"/>
        </authorList>
    </citation>
    <scope>IDENTIFICATION</scope>
    <source>
        <strain evidence="3">MHco3</strain>
    </source>
</reference>
<proteinExistence type="predicted"/>
<keyword evidence="2" id="KW-1185">Reference proteome</keyword>
<dbReference type="AlphaFoldDB" id="A0A7I4Z3N9"/>
<evidence type="ECO:0000313" key="3">
    <source>
        <dbReference type="WBParaSite" id="HCON_00167435-00001"/>
    </source>
</evidence>
<feature type="domain" description="Microspherule protein N-terminal" evidence="1">
    <location>
        <begin position="3"/>
        <end position="91"/>
    </location>
</feature>
<protein>
    <submittedName>
        <fullName evidence="3">MCRS_N domain-containing protein</fullName>
    </submittedName>
</protein>
<sequence>IRVFQTFDFRYVHACTRLSQPFSIDDIENRWALLTFEPEVSREARKRMHEVQFREVVHIQSRTAFSVKEEALLNSLQLGSLPSPTRQMMEDLL</sequence>
<dbReference type="InterPro" id="IPR025999">
    <property type="entry name" value="MCRS_N"/>
</dbReference>
<accession>A0A7I4Z3N9</accession>
<dbReference type="Proteomes" id="UP000025227">
    <property type="component" value="Unplaced"/>
</dbReference>